<dbReference type="GO" id="GO:0016787">
    <property type="term" value="F:hydrolase activity"/>
    <property type="evidence" value="ECO:0007669"/>
    <property type="project" value="UniProtKB-KW"/>
</dbReference>
<dbReference type="InterPro" id="IPR001559">
    <property type="entry name" value="Phosphotriesterase"/>
</dbReference>
<feature type="binding site" evidence="3">
    <location>
        <position position="11"/>
    </location>
    <ligand>
        <name>a divalent metal cation</name>
        <dbReference type="ChEBI" id="CHEBI:60240"/>
        <label>1</label>
    </ligand>
</feature>
<dbReference type="Proteomes" id="UP000288490">
    <property type="component" value="Unassembled WGS sequence"/>
</dbReference>
<dbReference type="SUPFAM" id="SSF51556">
    <property type="entry name" value="Metallo-dependent hydrolases"/>
    <property type="match status" value="1"/>
</dbReference>
<dbReference type="PANTHER" id="PTHR10819">
    <property type="entry name" value="PHOSPHOTRIESTERASE-RELATED"/>
    <property type="match status" value="1"/>
</dbReference>
<gene>
    <name evidence="5" type="ORF">CBF36_08790</name>
</gene>
<dbReference type="Pfam" id="PF02126">
    <property type="entry name" value="PTE"/>
    <property type="match status" value="1"/>
</dbReference>
<feature type="binding site" evidence="3">
    <location>
        <position position="242"/>
    </location>
    <ligand>
        <name>a divalent metal cation</name>
        <dbReference type="ChEBI" id="CHEBI:60240"/>
        <label>1</label>
    </ligand>
</feature>
<evidence type="ECO:0000256" key="2">
    <source>
        <dbReference type="ARBA" id="ARBA00022801"/>
    </source>
</evidence>
<evidence type="ECO:0000256" key="3">
    <source>
        <dbReference type="PIRSR" id="PIRSR601559-52"/>
    </source>
</evidence>
<dbReference type="AlphaFoldDB" id="A0A429ZFK4"/>
<keyword evidence="1 3" id="KW-0479">Metal-binding</keyword>
<reference evidence="5 6" key="1">
    <citation type="submission" date="2017-05" db="EMBL/GenBank/DDBJ databases">
        <title>Vagococcus spp. assemblies.</title>
        <authorList>
            <person name="Gulvik C.A."/>
        </authorList>
    </citation>
    <scope>NUCLEOTIDE SEQUENCE [LARGE SCALE GENOMIC DNA]</scope>
    <source>
        <strain evidence="5 6">SS1994</strain>
    </source>
</reference>
<evidence type="ECO:0000313" key="6">
    <source>
        <dbReference type="Proteomes" id="UP000288490"/>
    </source>
</evidence>
<comment type="caution">
    <text evidence="5">The sequence shown here is derived from an EMBL/GenBank/DDBJ whole genome shotgun (WGS) entry which is preliminary data.</text>
</comment>
<keyword evidence="2" id="KW-0378">Hydrolase</keyword>
<dbReference type="OrthoDB" id="105927at2"/>
<dbReference type="EMBL" id="NGJT01000016">
    <property type="protein sequence ID" value="RST92455.1"/>
    <property type="molecule type" value="Genomic_DNA"/>
</dbReference>
<dbReference type="Gene3D" id="3.20.20.140">
    <property type="entry name" value="Metal-dependent hydrolases"/>
    <property type="match status" value="1"/>
</dbReference>
<sequence>MVLQKGITYMHEHTTIDLSRLKNIDDTNLNCFDETVAEYKKLYSKGVRNIVDVTNMDMRRNPMYVKRVSDETNMNIIQATGFYQDKFLPEFVTNHTVKQLTDFMIKEINEGIANTDIKAQIIGEIGTSKDMMTPREKKVFEASVIAQKETGIPITTHTTLGTYGHEQIDFFKEHGANLCKIVIGHVDLTGDIDYILHMLDQGVYVEFDTVGKENYQPDLLRVNMLKEIEKRGYTDRVFLSMDITRKSNLEYMGGIGYSYLLDKFVPLALENGVSSKFITKMLEENPAEFMNRGLKK</sequence>
<feature type="binding site" evidence="3">
    <location>
        <position position="124"/>
    </location>
    <ligand>
        <name>a divalent metal cation</name>
        <dbReference type="ChEBI" id="CHEBI:60240"/>
        <label>1</label>
    </ligand>
</feature>
<dbReference type="PIRSF" id="PIRSF016839">
    <property type="entry name" value="PhP"/>
    <property type="match status" value="1"/>
</dbReference>
<comment type="caution">
    <text evidence="4">Lacks conserved residue(s) required for the propagation of feature annotation.</text>
</comment>
<accession>A0A429ZFK4</accession>
<feature type="binding site" evidence="3">
    <location>
        <position position="157"/>
    </location>
    <ligand>
        <name>a divalent metal cation</name>
        <dbReference type="ChEBI" id="CHEBI:60240"/>
        <label>2</label>
    </ligand>
</feature>
<keyword evidence="6" id="KW-1185">Reference proteome</keyword>
<feature type="binding site" evidence="3">
    <location>
        <position position="185"/>
    </location>
    <ligand>
        <name>a divalent metal cation</name>
        <dbReference type="ChEBI" id="CHEBI:60240"/>
        <label>2</label>
    </ligand>
</feature>
<dbReference type="GO" id="GO:0008270">
    <property type="term" value="F:zinc ion binding"/>
    <property type="evidence" value="ECO:0007669"/>
    <property type="project" value="InterPro"/>
</dbReference>
<dbReference type="RefSeq" id="WP_125958083.1">
    <property type="nucleotide sequence ID" value="NZ_NGJT01000016.1"/>
</dbReference>
<feature type="binding site" evidence="3">
    <location>
        <position position="13"/>
    </location>
    <ligand>
        <name>a divalent metal cation</name>
        <dbReference type="ChEBI" id="CHEBI:60240"/>
        <label>1</label>
    </ligand>
</feature>
<name>A0A429ZFK4_9ENTE</name>
<comment type="similarity">
    <text evidence="4">Belongs to the metallo-dependent hydrolases superfamily. Phosphotriesterase family.</text>
</comment>
<dbReference type="PROSITE" id="PS51347">
    <property type="entry name" value="PHOSPHOTRIESTERASE_2"/>
    <property type="match status" value="1"/>
</dbReference>
<evidence type="ECO:0000313" key="5">
    <source>
        <dbReference type="EMBL" id="RST92455.1"/>
    </source>
</evidence>
<evidence type="ECO:0000256" key="1">
    <source>
        <dbReference type="ARBA" id="ARBA00022723"/>
    </source>
</evidence>
<organism evidence="5 6">
    <name type="scientific">Vagococcus bubulae</name>
    <dbReference type="NCBI Taxonomy" id="1977868"/>
    <lineage>
        <taxon>Bacteria</taxon>
        <taxon>Bacillati</taxon>
        <taxon>Bacillota</taxon>
        <taxon>Bacilli</taxon>
        <taxon>Lactobacillales</taxon>
        <taxon>Enterococcaceae</taxon>
        <taxon>Vagococcus</taxon>
    </lineage>
</organism>
<dbReference type="InterPro" id="IPR032466">
    <property type="entry name" value="Metal_Hydrolase"/>
</dbReference>
<feature type="binding site" evidence="3">
    <location>
        <position position="124"/>
    </location>
    <ligand>
        <name>a divalent metal cation</name>
        <dbReference type="ChEBI" id="CHEBI:60240"/>
        <label>2</label>
    </ligand>
</feature>
<comment type="cofactor">
    <cofactor evidence="3">
        <name>a divalent metal cation</name>
        <dbReference type="ChEBI" id="CHEBI:60240"/>
    </cofactor>
    <text evidence="3">Binds 2 divalent metal cations per subunit.</text>
</comment>
<proteinExistence type="inferred from homology"/>
<dbReference type="PANTHER" id="PTHR10819:SF3">
    <property type="entry name" value="PHOSPHOTRIESTERASE-RELATED PROTEIN"/>
    <property type="match status" value="1"/>
</dbReference>
<protein>
    <submittedName>
        <fullName evidence="5">Phosphotriesterase-related protein</fullName>
    </submittedName>
</protein>
<evidence type="ECO:0000256" key="4">
    <source>
        <dbReference type="PROSITE-ProRule" id="PRU00679"/>
    </source>
</evidence>